<protein>
    <submittedName>
        <fullName evidence="1">Uncharacterized protein</fullName>
    </submittedName>
</protein>
<dbReference type="AlphaFoldDB" id="A0A8J3DJ90"/>
<sequence>MAKERSFCFIFPMTINHVFTHQMGVTIMMTTKQQIACTAEDGVPDDEAEQHKADDALAKHDVIDQTLTRMSQVSSIKSISLI</sequence>
<evidence type="ECO:0000313" key="1">
    <source>
        <dbReference type="EMBL" id="GHC05990.1"/>
    </source>
</evidence>
<gene>
    <name evidence="1" type="ORF">GCM10007047_23730</name>
</gene>
<dbReference type="EMBL" id="BMXG01000015">
    <property type="protein sequence ID" value="GHC05990.1"/>
    <property type="molecule type" value="Genomic_DNA"/>
</dbReference>
<accession>A0A8J3DJ90</accession>
<dbReference type="Proteomes" id="UP000642829">
    <property type="component" value="Unassembled WGS sequence"/>
</dbReference>
<keyword evidence="2" id="KW-1185">Reference proteome</keyword>
<proteinExistence type="predicted"/>
<organism evidence="1 2">
    <name type="scientific">Cerasicoccus arenae</name>
    <dbReference type="NCBI Taxonomy" id="424488"/>
    <lineage>
        <taxon>Bacteria</taxon>
        <taxon>Pseudomonadati</taxon>
        <taxon>Verrucomicrobiota</taxon>
        <taxon>Opitutia</taxon>
        <taxon>Puniceicoccales</taxon>
        <taxon>Cerasicoccaceae</taxon>
        <taxon>Cerasicoccus</taxon>
    </lineage>
</organism>
<comment type="caution">
    <text evidence="1">The sequence shown here is derived from an EMBL/GenBank/DDBJ whole genome shotgun (WGS) entry which is preliminary data.</text>
</comment>
<evidence type="ECO:0000313" key="2">
    <source>
        <dbReference type="Proteomes" id="UP000642829"/>
    </source>
</evidence>
<reference evidence="1" key="1">
    <citation type="journal article" date="2014" name="Int. J. Syst. Evol. Microbiol.">
        <title>Complete genome sequence of Corynebacterium casei LMG S-19264T (=DSM 44701T), isolated from a smear-ripened cheese.</title>
        <authorList>
            <consortium name="US DOE Joint Genome Institute (JGI-PGF)"/>
            <person name="Walter F."/>
            <person name="Albersmeier A."/>
            <person name="Kalinowski J."/>
            <person name="Ruckert C."/>
        </authorList>
    </citation>
    <scope>NUCLEOTIDE SEQUENCE</scope>
    <source>
        <strain evidence="1">KCTC 12870</strain>
    </source>
</reference>
<reference evidence="1" key="2">
    <citation type="submission" date="2020-09" db="EMBL/GenBank/DDBJ databases">
        <authorList>
            <person name="Sun Q."/>
            <person name="Kim S."/>
        </authorList>
    </citation>
    <scope>NUCLEOTIDE SEQUENCE</scope>
    <source>
        <strain evidence="1">KCTC 12870</strain>
    </source>
</reference>
<name>A0A8J3DJ90_9BACT</name>